<evidence type="ECO:0000259" key="7">
    <source>
        <dbReference type="Pfam" id="PF20684"/>
    </source>
</evidence>
<evidence type="ECO:0000256" key="5">
    <source>
        <dbReference type="ARBA" id="ARBA00038359"/>
    </source>
</evidence>
<comment type="similarity">
    <text evidence="5">Belongs to the SAT4 family.</text>
</comment>
<organism evidence="8 9">
    <name type="scientific">Tuber aestivum</name>
    <name type="common">summer truffle</name>
    <dbReference type="NCBI Taxonomy" id="59557"/>
    <lineage>
        <taxon>Eukaryota</taxon>
        <taxon>Fungi</taxon>
        <taxon>Dikarya</taxon>
        <taxon>Ascomycota</taxon>
        <taxon>Pezizomycotina</taxon>
        <taxon>Pezizomycetes</taxon>
        <taxon>Pezizales</taxon>
        <taxon>Tuberaceae</taxon>
        <taxon>Tuber</taxon>
    </lineage>
</organism>
<protein>
    <recommendedName>
        <fullName evidence="7">Rhodopsin domain-containing protein</fullName>
    </recommendedName>
</protein>
<feature type="transmembrane region" description="Helical" evidence="6">
    <location>
        <begin position="134"/>
        <end position="155"/>
    </location>
</feature>
<evidence type="ECO:0000256" key="4">
    <source>
        <dbReference type="ARBA" id="ARBA00023136"/>
    </source>
</evidence>
<evidence type="ECO:0000256" key="6">
    <source>
        <dbReference type="SAM" id="Phobius"/>
    </source>
</evidence>
<dbReference type="Pfam" id="PF20684">
    <property type="entry name" value="Fung_rhodopsin"/>
    <property type="match status" value="1"/>
</dbReference>
<reference evidence="8" key="1">
    <citation type="submission" date="2015-10" db="EMBL/GenBank/DDBJ databases">
        <authorList>
            <person name="Regsiter A."/>
            <person name="william w."/>
        </authorList>
    </citation>
    <scope>NUCLEOTIDE SEQUENCE</scope>
    <source>
        <strain evidence="8">Montdore</strain>
    </source>
</reference>
<dbReference type="GO" id="GO:0016020">
    <property type="term" value="C:membrane"/>
    <property type="evidence" value="ECO:0007669"/>
    <property type="project" value="UniProtKB-SubCell"/>
</dbReference>
<feature type="non-terminal residue" evidence="8">
    <location>
        <position position="202"/>
    </location>
</feature>
<name>A0A292Q7I7_9PEZI</name>
<evidence type="ECO:0000313" key="8">
    <source>
        <dbReference type="EMBL" id="CUS14908.1"/>
    </source>
</evidence>
<dbReference type="PANTHER" id="PTHR33048">
    <property type="entry name" value="PTH11-LIKE INTEGRAL MEMBRANE PROTEIN (AFU_ORTHOLOGUE AFUA_5G11245)"/>
    <property type="match status" value="1"/>
</dbReference>
<keyword evidence="9" id="KW-1185">Reference proteome</keyword>
<feature type="transmembrane region" description="Helical" evidence="6">
    <location>
        <begin position="175"/>
        <end position="197"/>
    </location>
</feature>
<sequence>MGTHIETLSPQTLVVFLKATWGTNFAYSWVTMFAKLSVLIFYRRVMGHHTWFKWAADCMIVFILLIGIGSEAILFSHCRPFAYYWNRTIPNGYCWNLELFYFVNAGVNIVADVVITFLPLPLLSQLELPKRQKIGLCVIFSLGGLACAISAVRVFQLPALNHTKDITWDITSAMLWYFVEAHLIIIAACGPALQPFFRRYLP</sequence>
<dbReference type="InterPro" id="IPR052337">
    <property type="entry name" value="SAT4-like"/>
</dbReference>
<dbReference type="EMBL" id="LN890954">
    <property type="protein sequence ID" value="CUS14908.1"/>
    <property type="molecule type" value="Genomic_DNA"/>
</dbReference>
<dbReference type="PANTHER" id="PTHR33048:SF156">
    <property type="entry name" value="INTEGRAL MEMBRANE PROTEIN"/>
    <property type="match status" value="1"/>
</dbReference>
<feature type="domain" description="Rhodopsin" evidence="7">
    <location>
        <begin position="1"/>
        <end position="199"/>
    </location>
</feature>
<feature type="transmembrane region" description="Helical" evidence="6">
    <location>
        <begin position="25"/>
        <end position="42"/>
    </location>
</feature>
<evidence type="ECO:0000256" key="1">
    <source>
        <dbReference type="ARBA" id="ARBA00004141"/>
    </source>
</evidence>
<dbReference type="Proteomes" id="UP001412239">
    <property type="component" value="Unassembled WGS sequence"/>
</dbReference>
<proteinExistence type="inferred from homology"/>
<feature type="transmembrane region" description="Helical" evidence="6">
    <location>
        <begin position="54"/>
        <end position="75"/>
    </location>
</feature>
<comment type="subcellular location">
    <subcellularLocation>
        <location evidence="1">Membrane</location>
        <topology evidence="1">Multi-pass membrane protein</topology>
    </subcellularLocation>
</comment>
<keyword evidence="2 6" id="KW-0812">Transmembrane</keyword>
<keyword evidence="3 6" id="KW-1133">Transmembrane helix</keyword>
<feature type="transmembrane region" description="Helical" evidence="6">
    <location>
        <begin position="99"/>
        <end position="122"/>
    </location>
</feature>
<accession>A0A292Q7I7</accession>
<dbReference type="InterPro" id="IPR049326">
    <property type="entry name" value="Rhodopsin_dom_fungi"/>
</dbReference>
<dbReference type="AlphaFoldDB" id="A0A292Q7I7"/>
<evidence type="ECO:0000313" key="9">
    <source>
        <dbReference type="Proteomes" id="UP001412239"/>
    </source>
</evidence>
<keyword evidence="4 6" id="KW-0472">Membrane</keyword>
<evidence type="ECO:0000256" key="3">
    <source>
        <dbReference type="ARBA" id="ARBA00022989"/>
    </source>
</evidence>
<gene>
    <name evidence="8" type="ORF">GSTUAT00000978001</name>
</gene>
<evidence type="ECO:0000256" key="2">
    <source>
        <dbReference type="ARBA" id="ARBA00022692"/>
    </source>
</evidence>